<dbReference type="EMBL" id="CP039352">
    <property type="protein sequence ID" value="QCE02915.1"/>
    <property type="molecule type" value="Genomic_DNA"/>
</dbReference>
<organism evidence="1 2">
    <name type="scientific">Vigna unguiculata</name>
    <name type="common">Cowpea</name>
    <dbReference type="NCBI Taxonomy" id="3917"/>
    <lineage>
        <taxon>Eukaryota</taxon>
        <taxon>Viridiplantae</taxon>
        <taxon>Streptophyta</taxon>
        <taxon>Embryophyta</taxon>
        <taxon>Tracheophyta</taxon>
        <taxon>Spermatophyta</taxon>
        <taxon>Magnoliopsida</taxon>
        <taxon>eudicotyledons</taxon>
        <taxon>Gunneridae</taxon>
        <taxon>Pentapetalae</taxon>
        <taxon>rosids</taxon>
        <taxon>fabids</taxon>
        <taxon>Fabales</taxon>
        <taxon>Fabaceae</taxon>
        <taxon>Papilionoideae</taxon>
        <taxon>50 kb inversion clade</taxon>
        <taxon>NPAAA clade</taxon>
        <taxon>indigoferoid/millettioid clade</taxon>
        <taxon>Phaseoleae</taxon>
        <taxon>Vigna</taxon>
    </lineage>
</organism>
<reference evidence="1 2" key="1">
    <citation type="submission" date="2019-04" db="EMBL/GenBank/DDBJ databases">
        <title>An improved genome assembly and genetic linkage map for asparagus bean, Vigna unguiculata ssp. sesquipedialis.</title>
        <authorList>
            <person name="Xia Q."/>
            <person name="Zhang R."/>
            <person name="Dong Y."/>
        </authorList>
    </citation>
    <scope>NUCLEOTIDE SEQUENCE [LARGE SCALE GENOMIC DNA]</scope>
    <source>
        <tissue evidence="1">Leaf</tissue>
    </source>
</reference>
<dbReference type="AlphaFoldDB" id="A0A4D6MSR4"/>
<protein>
    <submittedName>
        <fullName evidence="1">Uncharacterized protein</fullName>
    </submittedName>
</protein>
<gene>
    <name evidence="1" type="ORF">DEO72_LG8g931</name>
</gene>
<evidence type="ECO:0000313" key="2">
    <source>
        <dbReference type="Proteomes" id="UP000501690"/>
    </source>
</evidence>
<sequence>MAIYRKCKRHVAAPDPRNHKTINNSSNEMLHLPSDRHDLRSIITVKESHRFIVPRSDTLLNGARNQMPPHPPNEVSALAKSTTRRSAGLNAPRVQFQLNFVSASVETLIYEVSRQVANIIGFERHRHSLRRVRFT</sequence>
<name>A0A4D6MSR4_VIGUN</name>
<keyword evidence="2" id="KW-1185">Reference proteome</keyword>
<dbReference type="Proteomes" id="UP000501690">
    <property type="component" value="Linkage Group LG8"/>
</dbReference>
<proteinExistence type="predicted"/>
<evidence type="ECO:0000313" key="1">
    <source>
        <dbReference type="EMBL" id="QCE02915.1"/>
    </source>
</evidence>
<accession>A0A4D6MSR4</accession>